<dbReference type="VEuPathDB" id="FungiDB:JI435_153010"/>
<dbReference type="GeneID" id="5982384"/>
<name>Q0TYM5_PHANO</name>
<dbReference type="EMBL" id="CH445361">
    <property type="protein sequence ID" value="EAT77234.1"/>
    <property type="molecule type" value="Genomic_DNA"/>
</dbReference>
<dbReference type="AlphaFoldDB" id="Q0TYM5"/>
<gene>
    <name evidence="1" type="ORF">SNOG_15301</name>
</gene>
<evidence type="ECO:0000313" key="2">
    <source>
        <dbReference type="Proteomes" id="UP000001055"/>
    </source>
</evidence>
<dbReference type="KEGG" id="pno:SNOG_15301"/>
<reference evidence="2" key="1">
    <citation type="journal article" date="2007" name="Plant Cell">
        <title>Dothideomycete-plant interactions illuminated by genome sequencing and EST analysis of the wheat pathogen Stagonospora nodorum.</title>
        <authorList>
            <person name="Hane J.K."/>
            <person name="Lowe R.G."/>
            <person name="Solomon P.S."/>
            <person name="Tan K.C."/>
            <person name="Schoch C.L."/>
            <person name="Spatafora J.W."/>
            <person name="Crous P.W."/>
            <person name="Kodira C."/>
            <person name="Birren B.W."/>
            <person name="Galagan J.E."/>
            <person name="Torriani S.F."/>
            <person name="McDonald B.A."/>
            <person name="Oliver R.P."/>
        </authorList>
    </citation>
    <scope>NUCLEOTIDE SEQUENCE [LARGE SCALE GENOMIC DNA]</scope>
    <source>
        <strain evidence="2">SN15 / ATCC MYA-4574 / FGSC 10173</strain>
    </source>
</reference>
<proteinExistence type="predicted"/>
<dbReference type="HOGENOM" id="CLU_1230304_0_0_1"/>
<protein>
    <submittedName>
        <fullName evidence="1">Uncharacterized protein</fullName>
    </submittedName>
</protein>
<dbReference type="InParanoid" id="Q0TYM5"/>
<evidence type="ECO:0000313" key="1">
    <source>
        <dbReference type="EMBL" id="EAT77234.1"/>
    </source>
</evidence>
<organism evidence="1 2">
    <name type="scientific">Phaeosphaeria nodorum (strain SN15 / ATCC MYA-4574 / FGSC 10173)</name>
    <name type="common">Glume blotch fungus</name>
    <name type="synonym">Parastagonospora nodorum</name>
    <dbReference type="NCBI Taxonomy" id="321614"/>
    <lineage>
        <taxon>Eukaryota</taxon>
        <taxon>Fungi</taxon>
        <taxon>Dikarya</taxon>
        <taxon>Ascomycota</taxon>
        <taxon>Pezizomycotina</taxon>
        <taxon>Dothideomycetes</taxon>
        <taxon>Pleosporomycetidae</taxon>
        <taxon>Pleosporales</taxon>
        <taxon>Pleosporineae</taxon>
        <taxon>Phaeosphaeriaceae</taxon>
        <taxon>Parastagonospora</taxon>
    </lineage>
</organism>
<dbReference type="eggNOG" id="ENOG502SRQ8">
    <property type="taxonomic scope" value="Eukaryota"/>
</dbReference>
<dbReference type="Proteomes" id="UP000001055">
    <property type="component" value="Unassembled WGS sequence"/>
</dbReference>
<accession>Q0TYM5</accession>
<dbReference type="RefSeq" id="XP_001805455.1">
    <property type="nucleotide sequence ID" value="XM_001805403.1"/>
</dbReference>
<sequence length="225" mass="25385">MASKKTYRAPIYLYRMIGAFSWTTIDQAYWLTHGFWHGSLVLSVLGLLIAAQQVTVLNFLGPMPSPKKIRQTKECLERYLPVLLSKDRSRYHPRQKMVFAWQCPLMFMSYSVCSFLAGITILVCTPLIQREGGWNDGCNIAVMYLSVCAIAGTTFVFCGFWIYHYVDLGFDEYHDGSDGEEADGSGNENGQSSRVVPAHVEMLSQPLSFVDSGHYSGFDAKRVNY</sequence>